<reference evidence="1 2" key="1">
    <citation type="submission" date="2020-01" db="EMBL/GenBank/DDBJ databases">
        <authorList>
            <consortium name="DOE Joint Genome Institute"/>
            <person name="Haridas S."/>
            <person name="Albert R."/>
            <person name="Binder M."/>
            <person name="Bloem J."/>
            <person name="Labutti K."/>
            <person name="Salamov A."/>
            <person name="Andreopoulos B."/>
            <person name="Baker S.E."/>
            <person name="Barry K."/>
            <person name="Bills G."/>
            <person name="Bluhm B.H."/>
            <person name="Cannon C."/>
            <person name="Castanera R."/>
            <person name="Culley D.E."/>
            <person name="Daum C."/>
            <person name="Ezra D."/>
            <person name="Gonzalez J.B."/>
            <person name="Henrissat B."/>
            <person name="Kuo A."/>
            <person name="Liang C."/>
            <person name="Lipzen A."/>
            <person name="Lutzoni F."/>
            <person name="Magnuson J."/>
            <person name="Mondo S."/>
            <person name="Nolan M."/>
            <person name="Ohm R."/>
            <person name="Pangilinan J."/>
            <person name="Park H.-J.H."/>
            <person name="Ramirez L."/>
            <person name="Alfaro M."/>
            <person name="Sun H."/>
            <person name="Tritt A."/>
            <person name="Yoshinaga Y."/>
            <person name="Zwiers L.-H.L."/>
            <person name="Turgeon B.G."/>
            <person name="Goodwin S.B."/>
            <person name="Spatafora J.W."/>
            <person name="Crous P.W."/>
            <person name="Grigoriev I.V."/>
        </authorList>
    </citation>
    <scope>NUCLEOTIDE SEQUENCE [LARGE SCALE GENOMIC DNA]</scope>
    <source>
        <strain evidence="1 2">CBS 611.86</strain>
    </source>
</reference>
<keyword evidence="2" id="KW-1185">Reference proteome</keyword>
<organism evidence="1 2">
    <name type="scientific">Massariosphaeria phaeospora</name>
    <dbReference type="NCBI Taxonomy" id="100035"/>
    <lineage>
        <taxon>Eukaryota</taxon>
        <taxon>Fungi</taxon>
        <taxon>Dikarya</taxon>
        <taxon>Ascomycota</taxon>
        <taxon>Pezizomycotina</taxon>
        <taxon>Dothideomycetes</taxon>
        <taxon>Pleosporomycetidae</taxon>
        <taxon>Pleosporales</taxon>
        <taxon>Pleosporales incertae sedis</taxon>
        <taxon>Massariosphaeria</taxon>
    </lineage>
</organism>
<proteinExistence type="predicted"/>
<dbReference type="EMBL" id="JAADJZ010000005">
    <property type="protein sequence ID" value="KAF2875170.1"/>
    <property type="molecule type" value="Genomic_DNA"/>
</dbReference>
<gene>
    <name evidence="1" type="ORF">BDV95DRAFT_564455</name>
</gene>
<dbReference type="AlphaFoldDB" id="A0A7C8IIL5"/>
<evidence type="ECO:0000313" key="1">
    <source>
        <dbReference type="EMBL" id="KAF2875170.1"/>
    </source>
</evidence>
<accession>A0A7C8IIL5</accession>
<name>A0A7C8IIL5_9PLEO</name>
<dbReference type="Proteomes" id="UP000481861">
    <property type="component" value="Unassembled WGS sequence"/>
</dbReference>
<protein>
    <submittedName>
        <fullName evidence="1">Uncharacterized protein</fullName>
    </submittedName>
</protein>
<comment type="caution">
    <text evidence="1">The sequence shown here is derived from an EMBL/GenBank/DDBJ whole genome shotgun (WGS) entry which is preliminary data.</text>
</comment>
<evidence type="ECO:0000313" key="2">
    <source>
        <dbReference type="Proteomes" id="UP000481861"/>
    </source>
</evidence>
<sequence>MAYTVSDTSWSMPMAITLLHTIATTLVCLQALASRTSHLQCRTSIHFPRPTLGRLNHPTYINLSLYTIKH</sequence>